<feature type="compositionally biased region" description="Polar residues" evidence="1">
    <location>
        <begin position="1"/>
        <end position="12"/>
    </location>
</feature>
<feature type="region of interest" description="Disordered" evidence="1">
    <location>
        <begin position="1"/>
        <end position="25"/>
    </location>
</feature>
<proteinExistence type="predicted"/>
<name>A0AAD1IYP4_MYCMB</name>
<dbReference type="Proteomes" id="UP000466039">
    <property type="component" value="Chromosome"/>
</dbReference>
<reference evidence="2 3" key="1">
    <citation type="journal article" date="2019" name="Emerg. Microbes Infect.">
        <title>Comprehensive subspecies identification of 175 nontuberculous mycobacteria species based on 7547 genomic profiles.</title>
        <authorList>
            <person name="Matsumoto Y."/>
            <person name="Kinjo T."/>
            <person name="Motooka D."/>
            <person name="Nabeya D."/>
            <person name="Jung N."/>
            <person name="Uechi K."/>
            <person name="Horii T."/>
            <person name="Iida T."/>
            <person name="Fujita J."/>
            <person name="Nakamura S."/>
        </authorList>
    </citation>
    <scope>NUCLEOTIDE SEQUENCE [LARGE SCALE GENOMIC DNA]</scope>
    <source>
        <strain evidence="2 3">JCM 15658</strain>
    </source>
</reference>
<evidence type="ECO:0000313" key="3">
    <source>
        <dbReference type="Proteomes" id="UP000466039"/>
    </source>
</evidence>
<accession>A0AAD1IYP4</accession>
<dbReference type="AlphaFoldDB" id="A0AAD1IYP4"/>
<dbReference type="EMBL" id="AP022617">
    <property type="protein sequence ID" value="BBZ63386.1"/>
    <property type="molecule type" value="Genomic_DNA"/>
</dbReference>
<sequence length="68" mass="7406">MHVQSVLDQVDSSGPHRFGGDGIGQREVDGVDDVALAGAIGPDYDKRVAIQFRIQNRRMPRNSSCGRP</sequence>
<evidence type="ECO:0000256" key="1">
    <source>
        <dbReference type="SAM" id="MobiDB-lite"/>
    </source>
</evidence>
<gene>
    <name evidence="2" type="ORF">MMON_46870</name>
</gene>
<dbReference type="RefSeq" id="WP_041924946.1">
    <property type="nucleotide sequence ID" value="NZ_AP022617.1"/>
</dbReference>
<organism evidence="2 3">
    <name type="scientific">Mycolicibacterium monacense</name>
    <name type="common">Mycobacterium monacense</name>
    <dbReference type="NCBI Taxonomy" id="85693"/>
    <lineage>
        <taxon>Bacteria</taxon>
        <taxon>Bacillati</taxon>
        <taxon>Actinomycetota</taxon>
        <taxon>Actinomycetes</taxon>
        <taxon>Mycobacteriales</taxon>
        <taxon>Mycobacteriaceae</taxon>
        <taxon>Mycolicibacterium</taxon>
    </lineage>
</organism>
<keyword evidence="3" id="KW-1185">Reference proteome</keyword>
<protein>
    <submittedName>
        <fullName evidence="2">Uncharacterized protein</fullName>
    </submittedName>
</protein>
<evidence type="ECO:0000313" key="2">
    <source>
        <dbReference type="EMBL" id="BBZ63386.1"/>
    </source>
</evidence>